<gene>
    <name evidence="6" type="ORF">ACOF00016_LOCUS11239</name>
</gene>
<evidence type="ECO:0000256" key="3">
    <source>
        <dbReference type="ARBA" id="ARBA00022833"/>
    </source>
</evidence>
<reference evidence="6" key="1">
    <citation type="submission" date="2021-01" db="EMBL/GenBank/DDBJ databases">
        <authorList>
            <person name="Corre E."/>
            <person name="Pelletier E."/>
            <person name="Niang G."/>
            <person name="Scheremetjew M."/>
            <person name="Finn R."/>
            <person name="Kale V."/>
            <person name="Holt S."/>
            <person name="Cochrane G."/>
            <person name="Meng A."/>
            <person name="Brown T."/>
            <person name="Cohen L."/>
        </authorList>
    </citation>
    <scope>NUCLEOTIDE SEQUENCE</scope>
    <source>
        <strain evidence="6">CCMP127</strain>
    </source>
</reference>
<feature type="domain" description="CENP-V/GFA" evidence="5">
    <location>
        <begin position="4"/>
        <end position="118"/>
    </location>
</feature>
<accession>A0A7S3P825</accession>
<proteinExistence type="inferred from homology"/>
<protein>
    <recommendedName>
        <fullName evidence="5">CENP-V/GFA domain-containing protein</fullName>
    </recommendedName>
</protein>
<dbReference type="GO" id="GO:0046872">
    <property type="term" value="F:metal ion binding"/>
    <property type="evidence" value="ECO:0007669"/>
    <property type="project" value="UniProtKB-KW"/>
</dbReference>
<dbReference type="PROSITE" id="PS51891">
    <property type="entry name" value="CENP_V_GFA"/>
    <property type="match status" value="1"/>
</dbReference>
<dbReference type="PANTHER" id="PTHR33337:SF40">
    <property type="entry name" value="CENP-V_GFA DOMAIN-CONTAINING PROTEIN-RELATED"/>
    <property type="match status" value="1"/>
</dbReference>
<keyword evidence="2" id="KW-0479">Metal-binding</keyword>
<dbReference type="InterPro" id="IPR011057">
    <property type="entry name" value="Mss4-like_sf"/>
</dbReference>
<dbReference type="PANTHER" id="PTHR33337">
    <property type="entry name" value="GFA DOMAIN-CONTAINING PROTEIN"/>
    <property type="match status" value="1"/>
</dbReference>
<dbReference type="InterPro" id="IPR006913">
    <property type="entry name" value="CENP-V/GFA"/>
</dbReference>
<dbReference type="Gene3D" id="3.90.1590.10">
    <property type="entry name" value="glutathione-dependent formaldehyde- activating enzyme (gfa)"/>
    <property type="match status" value="1"/>
</dbReference>
<keyword evidence="3" id="KW-0862">Zinc</keyword>
<dbReference type="EMBL" id="HBIM01013965">
    <property type="protein sequence ID" value="CAE0413996.1"/>
    <property type="molecule type" value="Transcribed_RNA"/>
</dbReference>
<dbReference type="Pfam" id="PF04828">
    <property type="entry name" value="GFA"/>
    <property type="match status" value="1"/>
</dbReference>
<organism evidence="6">
    <name type="scientific">Amphora coffeiformis</name>
    <dbReference type="NCBI Taxonomy" id="265554"/>
    <lineage>
        <taxon>Eukaryota</taxon>
        <taxon>Sar</taxon>
        <taxon>Stramenopiles</taxon>
        <taxon>Ochrophyta</taxon>
        <taxon>Bacillariophyta</taxon>
        <taxon>Bacillariophyceae</taxon>
        <taxon>Bacillariophycidae</taxon>
        <taxon>Thalassiophysales</taxon>
        <taxon>Catenulaceae</taxon>
        <taxon>Amphora</taxon>
    </lineage>
</organism>
<evidence type="ECO:0000256" key="1">
    <source>
        <dbReference type="ARBA" id="ARBA00005495"/>
    </source>
</evidence>
<name>A0A7S3P825_9STRA</name>
<evidence type="ECO:0000256" key="4">
    <source>
        <dbReference type="ARBA" id="ARBA00023239"/>
    </source>
</evidence>
<dbReference type="SUPFAM" id="SSF51316">
    <property type="entry name" value="Mss4-like"/>
    <property type="match status" value="1"/>
</dbReference>
<evidence type="ECO:0000259" key="5">
    <source>
        <dbReference type="PROSITE" id="PS51891"/>
    </source>
</evidence>
<sequence length="129" mass="14125">MTTRKYGCMCGAFEAEVTGDPALACWCHCQMCRKQTGAAMQLGVWTPDNFKVLKGDEKLIKYSSTEGKVYRNSCSTCGSFCYKVLPDGALVAPLGALEPVVPPTCHIFVKDKGEQPVMFPELPQHDAFP</sequence>
<evidence type="ECO:0000256" key="2">
    <source>
        <dbReference type="ARBA" id="ARBA00022723"/>
    </source>
</evidence>
<dbReference type="GO" id="GO:0016846">
    <property type="term" value="F:carbon-sulfur lyase activity"/>
    <property type="evidence" value="ECO:0007669"/>
    <property type="project" value="InterPro"/>
</dbReference>
<comment type="similarity">
    <text evidence="1">Belongs to the Gfa family.</text>
</comment>
<evidence type="ECO:0000313" key="6">
    <source>
        <dbReference type="EMBL" id="CAE0413996.1"/>
    </source>
</evidence>
<dbReference type="AlphaFoldDB" id="A0A7S3P825"/>
<keyword evidence="4" id="KW-0456">Lyase</keyword>